<gene>
    <name evidence="7" type="primary">WBGene00117511</name>
</gene>
<dbReference type="Gene3D" id="2.10.90.10">
    <property type="entry name" value="Cystine-knot cytokines"/>
    <property type="match status" value="1"/>
</dbReference>
<dbReference type="Pfam" id="PF00019">
    <property type="entry name" value="TGF_beta"/>
    <property type="match status" value="1"/>
</dbReference>
<evidence type="ECO:0000256" key="5">
    <source>
        <dbReference type="ARBA" id="ARBA00023157"/>
    </source>
</evidence>
<dbReference type="GO" id="GO:0030509">
    <property type="term" value="P:BMP signaling pathway"/>
    <property type="evidence" value="ECO:0000318"/>
    <property type="project" value="GO_Central"/>
</dbReference>
<protein>
    <submittedName>
        <fullName evidence="7">TGF_BETA_2 domain-containing protein</fullName>
    </submittedName>
</protein>
<dbReference type="InterPro" id="IPR017948">
    <property type="entry name" value="TGFb_CS"/>
</dbReference>
<reference evidence="8" key="1">
    <citation type="journal article" date="2008" name="Nat. Genet.">
        <title>The Pristionchus pacificus genome provides a unique perspective on nematode lifestyle and parasitism.</title>
        <authorList>
            <person name="Dieterich C."/>
            <person name="Clifton S.W."/>
            <person name="Schuster L.N."/>
            <person name="Chinwalla A."/>
            <person name="Delehaunty K."/>
            <person name="Dinkelacker I."/>
            <person name="Fulton L."/>
            <person name="Fulton R."/>
            <person name="Godfrey J."/>
            <person name="Minx P."/>
            <person name="Mitreva M."/>
            <person name="Roeseler W."/>
            <person name="Tian H."/>
            <person name="Witte H."/>
            <person name="Yang S.P."/>
            <person name="Wilson R.K."/>
            <person name="Sommer R.J."/>
        </authorList>
    </citation>
    <scope>NUCLEOTIDE SEQUENCE [LARGE SCALE GENOMIC DNA]</scope>
    <source>
        <strain evidence="8">PS312</strain>
    </source>
</reference>
<comment type="subcellular location">
    <subcellularLocation>
        <location evidence="1">Secreted</location>
    </subcellularLocation>
</comment>
<dbReference type="OMA" id="TEQCASC"/>
<evidence type="ECO:0000256" key="6">
    <source>
        <dbReference type="RuleBase" id="RU000354"/>
    </source>
</evidence>
<keyword evidence="5" id="KW-1015">Disulfide bond</keyword>
<dbReference type="SUPFAM" id="SSF57501">
    <property type="entry name" value="Cystine-knot cytokines"/>
    <property type="match status" value="1"/>
</dbReference>
<dbReference type="PROSITE" id="PS00250">
    <property type="entry name" value="TGF_BETA_1"/>
    <property type="match status" value="1"/>
</dbReference>
<dbReference type="OrthoDB" id="10030979at2759"/>
<dbReference type="Proteomes" id="UP000005239">
    <property type="component" value="Unassembled WGS sequence"/>
</dbReference>
<evidence type="ECO:0000256" key="3">
    <source>
        <dbReference type="ARBA" id="ARBA00022525"/>
    </source>
</evidence>
<reference evidence="7" key="2">
    <citation type="submission" date="2022-06" db="UniProtKB">
        <authorList>
            <consortium name="EnsemblMetazoa"/>
        </authorList>
    </citation>
    <scope>IDENTIFICATION</scope>
    <source>
        <strain evidence="7">PS312</strain>
    </source>
</reference>
<keyword evidence="8" id="KW-1185">Reference proteome</keyword>
<evidence type="ECO:0000313" key="8">
    <source>
        <dbReference type="Proteomes" id="UP000005239"/>
    </source>
</evidence>
<accession>A0A454XNJ2</accession>
<dbReference type="EnsemblMetazoa" id="PPA27957.1">
    <property type="protein sequence ID" value="PPA27957.1"/>
    <property type="gene ID" value="WBGene00117511"/>
</dbReference>
<dbReference type="AlphaFoldDB" id="A0A454XNJ2"/>
<sequence>MLLALLLLVGAATVAAEGQCAGCNLPLKQEIRKQEVLADLKGKLGFDPSQAKPIPAKVLARAQAIARHSQRLRDDQDDAEVTEAIHVWGSQDEDEETNEVRFHFKTDVKGRAIEKAYLHVYIDTPESKPEERRGVSIMVYETNEDGMKGELIASHHVLTPTHAFAHHKIHLNADALERIAHKSVAILIVEAIDDGVNLVVLPGQIEDSATHPLSLELIVSEKKRVRRTPNFCEEDLPTQPCCVYQTVVKITELGWNRVIAPDSFPLTGCAGSCERAAVNYTMPPALSALQSAVGLSTCCHPTKYESTTMIYVTEDDNIVEKVIENIYVARCGCS</sequence>
<dbReference type="GO" id="GO:0005615">
    <property type="term" value="C:extracellular space"/>
    <property type="evidence" value="ECO:0000318"/>
    <property type="project" value="GO_Central"/>
</dbReference>
<evidence type="ECO:0000256" key="1">
    <source>
        <dbReference type="ARBA" id="ARBA00004613"/>
    </source>
</evidence>
<dbReference type="PROSITE" id="PS51362">
    <property type="entry name" value="TGF_BETA_2"/>
    <property type="match status" value="1"/>
</dbReference>
<keyword evidence="3" id="KW-0964">Secreted</keyword>
<comment type="similarity">
    <text evidence="2 6">Belongs to the TGF-beta family.</text>
</comment>
<name>A0A454XNJ2_PRIPA</name>
<evidence type="ECO:0000256" key="2">
    <source>
        <dbReference type="ARBA" id="ARBA00006656"/>
    </source>
</evidence>
<evidence type="ECO:0000313" key="7">
    <source>
        <dbReference type="EnsemblMetazoa" id="PPA27957.1"/>
    </source>
</evidence>
<proteinExistence type="inferred from homology"/>
<dbReference type="PANTHER" id="PTHR11848">
    <property type="entry name" value="TGF-BETA FAMILY"/>
    <property type="match status" value="1"/>
</dbReference>
<dbReference type="PANTHER" id="PTHR11848:SF303">
    <property type="entry name" value="DAUER LARVA DEVELOPMENT REGULATORY GROWTH FACTOR DAF-7"/>
    <property type="match status" value="1"/>
</dbReference>
<accession>A0A8R1YRB1</accession>
<organism evidence="7 8">
    <name type="scientific">Pristionchus pacificus</name>
    <name type="common">Parasitic nematode worm</name>
    <dbReference type="NCBI Taxonomy" id="54126"/>
    <lineage>
        <taxon>Eukaryota</taxon>
        <taxon>Metazoa</taxon>
        <taxon>Ecdysozoa</taxon>
        <taxon>Nematoda</taxon>
        <taxon>Chromadorea</taxon>
        <taxon>Rhabditida</taxon>
        <taxon>Rhabditina</taxon>
        <taxon>Diplogasteromorpha</taxon>
        <taxon>Diplogasteroidea</taxon>
        <taxon>Neodiplogasteridae</taxon>
        <taxon>Pristionchus</taxon>
    </lineage>
</organism>
<dbReference type="InterPro" id="IPR015615">
    <property type="entry name" value="TGF-beta-rel"/>
</dbReference>
<evidence type="ECO:0000256" key="4">
    <source>
        <dbReference type="ARBA" id="ARBA00023030"/>
    </source>
</evidence>
<keyword evidence="4 6" id="KW-0339">Growth factor</keyword>
<dbReference type="GO" id="GO:0005125">
    <property type="term" value="F:cytokine activity"/>
    <property type="evidence" value="ECO:0000318"/>
    <property type="project" value="GO_Central"/>
</dbReference>
<dbReference type="InterPro" id="IPR001839">
    <property type="entry name" value="TGF-b_C"/>
</dbReference>
<dbReference type="SMART" id="SM00204">
    <property type="entry name" value="TGFB"/>
    <property type="match status" value="1"/>
</dbReference>
<dbReference type="InterPro" id="IPR029034">
    <property type="entry name" value="Cystine-knot_cytokine"/>
</dbReference>
<dbReference type="GO" id="GO:0008083">
    <property type="term" value="F:growth factor activity"/>
    <property type="evidence" value="ECO:0007669"/>
    <property type="project" value="UniProtKB-KW"/>
</dbReference>
<dbReference type="CDD" id="cd08698">
    <property type="entry name" value="TGF_beta_SF"/>
    <property type="match status" value="1"/>
</dbReference>